<accession>A0A1D1VYM6</accession>
<protein>
    <submittedName>
        <fullName evidence="1">Uncharacterized protein</fullName>
    </submittedName>
</protein>
<evidence type="ECO:0000313" key="1">
    <source>
        <dbReference type="EMBL" id="GAV06066.1"/>
    </source>
</evidence>
<sequence>MVGQKCCKLETALFNTGHHADVAQTVIDDIHKRRCNIHKGLHAGETGGIAGERCNAAPP</sequence>
<dbReference type="Proteomes" id="UP000186922">
    <property type="component" value="Unassembled WGS sequence"/>
</dbReference>
<keyword evidence="2" id="KW-1185">Reference proteome</keyword>
<comment type="caution">
    <text evidence="1">The sequence shown here is derived from an EMBL/GenBank/DDBJ whole genome shotgun (WGS) entry which is preliminary data.</text>
</comment>
<proteinExistence type="predicted"/>
<organism evidence="1 2">
    <name type="scientific">Ramazzottius varieornatus</name>
    <name type="common">Water bear</name>
    <name type="synonym">Tardigrade</name>
    <dbReference type="NCBI Taxonomy" id="947166"/>
    <lineage>
        <taxon>Eukaryota</taxon>
        <taxon>Metazoa</taxon>
        <taxon>Ecdysozoa</taxon>
        <taxon>Tardigrada</taxon>
        <taxon>Eutardigrada</taxon>
        <taxon>Parachela</taxon>
        <taxon>Hypsibioidea</taxon>
        <taxon>Ramazzottiidae</taxon>
        <taxon>Ramazzottius</taxon>
    </lineage>
</organism>
<reference evidence="1 2" key="1">
    <citation type="journal article" date="2016" name="Nat. Commun.">
        <title>Extremotolerant tardigrade genome and improved radiotolerance of human cultured cells by tardigrade-unique protein.</title>
        <authorList>
            <person name="Hashimoto T."/>
            <person name="Horikawa D.D."/>
            <person name="Saito Y."/>
            <person name="Kuwahara H."/>
            <person name="Kozuka-Hata H."/>
            <person name="Shin-I T."/>
            <person name="Minakuchi Y."/>
            <person name="Ohishi K."/>
            <person name="Motoyama A."/>
            <person name="Aizu T."/>
            <person name="Enomoto A."/>
            <person name="Kondo K."/>
            <person name="Tanaka S."/>
            <person name="Hara Y."/>
            <person name="Koshikawa S."/>
            <person name="Sagara H."/>
            <person name="Miura T."/>
            <person name="Yokobori S."/>
            <person name="Miyagawa K."/>
            <person name="Suzuki Y."/>
            <person name="Kubo T."/>
            <person name="Oyama M."/>
            <person name="Kohara Y."/>
            <person name="Fujiyama A."/>
            <person name="Arakawa K."/>
            <person name="Katayama T."/>
            <person name="Toyoda A."/>
            <person name="Kunieda T."/>
        </authorList>
    </citation>
    <scope>NUCLEOTIDE SEQUENCE [LARGE SCALE GENOMIC DNA]</scope>
    <source>
        <strain evidence="1 2">YOKOZUNA-1</strain>
    </source>
</reference>
<dbReference type="AlphaFoldDB" id="A0A1D1VYM6"/>
<gene>
    <name evidence="1" type="primary">RvY_16102-1</name>
    <name evidence="1" type="synonym">RvY_16102.1</name>
    <name evidence="1" type="ORF">RvY_16102</name>
</gene>
<evidence type="ECO:0000313" key="2">
    <source>
        <dbReference type="Proteomes" id="UP000186922"/>
    </source>
</evidence>
<name>A0A1D1VYM6_RAMVA</name>
<dbReference type="EMBL" id="BDGG01000013">
    <property type="protein sequence ID" value="GAV06066.1"/>
    <property type="molecule type" value="Genomic_DNA"/>
</dbReference>